<dbReference type="InterPro" id="IPR058533">
    <property type="entry name" value="Cation_efflux_TM"/>
</dbReference>
<feature type="transmembrane region" description="Helical" evidence="8">
    <location>
        <begin position="76"/>
        <end position="94"/>
    </location>
</feature>
<proteinExistence type="inferred from homology"/>
<dbReference type="Gene3D" id="1.20.1510.10">
    <property type="entry name" value="Cation efflux protein transmembrane domain"/>
    <property type="match status" value="1"/>
</dbReference>
<evidence type="ECO:0000313" key="11">
    <source>
        <dbReference type="EMBL" id="NYJ73125.1"/>
    </source>
</evidence>
<dbReference type="InterPro" id="IPR027469">
    <property type="entry name" value="Cation_efflux_TMD_sf"/>
</dbReference>
<gene>
    <name evidence="11" type="ORF">HNR15_000088</name>
</gene>
<evidence type="ECO:0000259" key="9">
    <source>
        <dbReference type="Pfam" id="PF01545"/>
    </source>
</evidence>
<feature type="domain" description="Cation efflux protein transmembrane" evidence="9">
    <location>
        <begin position="44"/>
        <end position="234"/>
    </location>
</feature>
<keyword evidence="12" id="KW-1185">Reference proteome</keyword>
<evidence type="ECO:0000256" key="4">
    <source>
        <dbReference type="ARBA" id="ARBA00022692"/>
    </source>
</evidence>
<evidence type="ECO:0000256" key="7">
    <source>
        <dbReference type="ARBA" id="ARBA00023136"/>
    </source>
</evidence>
<keyword evidence="6" id="KW-0406">Ion transport</keyword>
<feature type="transmembrane region" description="Helical" evidence="8">
    <location>
        <begin position="144"/>
        <end position="165"/>
    </location>
</feature>
<comment type="caution">
    <text evidence="11">The sequence shown here is derived from an EMBL/GenBank/DDBJ whole genome shotgun (WGS) entry which is preliminary data.</text>
</comment>
<dbReference type="AlphaFoldDB" id="A0A853DFV6"/>
<dbReference type="GO" id="GO:0005385">
    <property type="term" value="F:zinc ion transmembrane transporter activity"/>
    <property type="evidence" value="ECO:0007669"/>
    <property type="project" value="TreeGrafter"/>
</dbReference>
<dbReference type="InterPro" id="IPR036837">
    <property type="entry name" value="Cation_efflux_CTD_sf"/>
</dbReference>
<dbReference type="InterPro" id="IPR027470">
    <property type="entry name" value="Cation_efflux_CTD"/>
</dbReference>
<evidence type="ECO:0000256" key="6">
    <source>
        <dbReference type="ARBA" id="ARBA00023065"/>
    </source>
</evidence>
<evidence type="ECO:0000313" key="12">
    <source>
        <dbReference type="Proteomes" id="UP000571817"/>
    </source>
</evidence>
<dbReference type="SUPFAM" id="SSF161111">
    <property type="entry name" value="Cation efflux protein transmembrane domain-like"/>
    <property type="match status" value="1"/>
</dbReference>
<evidence type="ECO:0000256" key="2">
    <source>
        <dbReference type="ARBA" id="ARBA00008873"/>
    </source>
</evidence>
<dbReference type="NCBIfam" id="TIGR01297">
    <property type="entry name" value="CDF"/>
    <property type="match status" value="1"/>
</dbReference>
<keyword evidence="5 8" id="KW-1133">Transmembrane helix</keyword>
<evidence type="ECO:0000256" key="3">
    <source>
        <dbReference type="ARBA" id="ARBA00022448"/>
    </source>
</evidence>
<feature type="transmembrane region" description="Helical" evidence="8">
    <location>
        <begin position="114"/>
        <end position="132"/>
    </location>
</feature>
<keyword evidence="3" id="KW-0813">Transport</keyword>
<dbReference type="PANTHER" id="PTHR11562">
    <property type="entry name" value="CATION EFFLUX PROTEIN/ ZINC TRANSPORTER"/>
    <property type="match status" value="1"/>
</dbReference>
<keyword evidence="7 8" id="KW-0472">Membrane</keyword>
<sequence length="327" mass="34764">MSDDLRDSCSGPDITPVCDAASAVPERHAHSHGVRPGANVRWLWLGLGLLTAYLVAEVVVALLARSLALLSDAGHLLTDVGSLAVALWAIRLAARPARGAMTYGWKRAEILSAAGNAATLLVVGLIVLIEAVRRLVHPPHVDAAPVLITALVGIGVNIVVAWAVARADRSSLNVEGAYQHILTDLFGFLATAAAAVVILATGWQRADAVASLVLVVLMFRSGLTLARQSSRILLEAAPPGVRISDIREHLLRVDHVRDVHDLHVWTVTSDDHALSAHVVVDEGCFADSHAPQLLDALQACLHEHFDIGHSSLQLEPPTHAAHETAIH</sequence>
<dbReference type="EMBL" id="JACCFW010000001">
    <property type="protein sequence ID" value="NYJ73125.1"/>
    <property type="molecule type" value="Genomic_DNA"/>
</dbReference>
<evidence type="ECO:0000259" key="10">
    <source>
        <dbReference type="Pfam" id="PF16916"/>
    </source>
</evidence>
<dbReference type="Proteomes" id="UP000571817">
    <property type="component" value="Unassembled WGS sequence"/>
</dbReference>
<feature type="domain" description="Cation efflux protein cytoplasmic" evidence="10">
    <location>
        <begin position="238"/>
        <end position="316"/>
    </location>
</feature>
<dbReference type="PANTHER" id="PTHR11562:SF17">
    <property type="entry name" value="RE54080P-RELATED"/>
    <property type="match status" value="1"/>
</dbReference>
<feature type="transmembrane region" description="Helical" evidence="8">
    <location>
        <begin position="185"/>
        <end position="203"/>
    </location>
</feature>
<dbReference type="InterPro" id="IPR002524">
    <property type="entry name" value="Cation_efflux"/>
</dbReference>
<dbReference type="Pfam" id="PF01545">
    <property type="entry name" value="Cation_efflux"/>
    <property type="match status" value="1"/>
</dbReference>
<dbReference type="Pfam" id="PF16916">
    <property type="entry name" value="ZT_dimer"/>
    <property type="match status" value="1"/>
</dbReference>
<evidence type="ECO:0000256" key="1">
    <source>
        <dbReference type="ARBA" id="ARBA00004141"/>
    </source>
</evidence>
<comment type="similarity">
    <text evidence="2">Belongs to the cation diffusion facilitator (CDF) transporter (TC 2.A.4) family. SLC30A subfamily.</text>
</comment>
<comment type="subcellular location">
    <subcellularLocation>
        <location evidence="1">Membrane</location>
        <topology evidence="1">Multi-pass membrane protein</topology>
    </subcellularLocation>
</comment>
<name>A0A853DFV6_9MICO</name>
<dbReference type="SUPFAM" id="SSF160240">
    <property type="entry name" value="Cation efflux protein cytoplasmic domain-like"/>
    <property type="match status" value="1"/>
</dbReference>
<dbReference type="RefSeq" id="WP_179478177.1">
    <property type="nucleotide sequence ID" value="NZ_JACCFW010000001.1"/>
</dbReference>
<evidence type="ECO:0000256" key="8">
    <source>
        <dbReference type="SAM" id="Phobius"/>
    </source>
</evidence>
<accession>A0A853DFV6</accession>
<protein>
    <submittedName>
        <fullName evidence="11">Cobalt-zinc-cadmium efflux system protein</fullName>
    </submittedName>
</protein>
<dbReference type="GO" id="GO:0005886">
    <property type="term" value="C:plasma membrane"/>
    <property type="evidence" value="ECO:0007669"/>
    <property type="project" value="TreeGrafter"/>
</dbReference>
<evidence type="ECO:0000256" key="5">
    <source>
        <dbReference type="ARBA" id="ARBA00022989"/>
    </source>
</evidence>
<reference evidence="11 12" key="1">
    <citation type="submission" date="2020-07" db="EMBL/GenBank/DDBJ databases">
        <title>Sequencing the genomes of 1000 actinobacteria strains.</title>
        <authorList>
            <person name="Klenk H.-P."/>
        </authorList>
    </citation>
    <scope>NUCLEOTIDE SEQUENCE [LARGE SCALE GENOMIC DNA]</scope>
    <source>
        <strain evidence="11 12">DSM 29531</strain>
    </source>
</reference>
<organism evidence="11 12">
    <name type="scientific">Allobranchiibius huperziae</name>
    <dbReference type="NCBI Taxonomy" id="1874116"/>
    <lineage>
        <taxon>Bacteria</taxon>
        <taxon>Bacillati</taxon>
        <taxon>Actinomycetota</taxon>
        <taxon>Actinomycetes</taxon>
        <taxon>Micrococcales</taxon>
        <taxon>Dermacoccaceae</taxon>
        <taxon>Allobranchiibius</taxon>
    </lineage>
</organism>
<keyword evidence="4 8" id="KW-0812">Transmembrane</keyword>
<dbReference type="InterPro" id="IPR050681">
    <property type="entry name" value="CDF/SLC30A"/>
</dbReference>
<feature type="transmembrane region" description="Helical" evidence="8">
    <location>
        <begin position="42"/>
        <end position="64"/>
    </location>
</feature>